<proteinExistence type="predicted"/>
<comment type="caution">
    <text evidence="2">The sequence shown here is derived from an EMBL/GenBank/DDBJ whole genome shotgun (WGS) entry which is preliminary data.</text>
</comment>
<evidence type="ECO:0000259" key="1">
    <source>
        <dbReference type="Pfam" id="PF03372"/>
    </source>
</evidence>
<dbReference type="GO" id="GO:0004527">
    <property type="term" value="F:exonuclease activity"/>
    <property type="evidence" value="ECO:0007669"/>
    <property type="project" value="UniProtKB-KW"/>
</dbReference>
<dbReference type="RefSeq" id="WP_036819620.1">
    <property type="nucleotide sequence ID" value="NZ_JGVO01000230.1"/>
</dbReference>
<dbReference type="PROSITE" id="PS51257">
    <property type="entry name" value="PROKAR_LIPOPROTEIN"/>
    <property type="match status" value="1"/>
</dbReference>
<dbReference type="OrthoDB" id="292013at2"/>
<dbReference type="GO" id="GO:0004519">
    <property type="term" value="F:endonuclease activity"/>
    <property type="evidence" value="ECO:0007669"/>
    <property type="project" value="UniProtKB-KW"/>
</dbReference>
<organism evidence="2 3">
    <name type="scientific">Photobacterium sanctipauli</name>
    <dbReference type="NCBI Taxonomy" id="1342794"/>
    <lineage>
        <taxon>Bacteria</taxon>
        <taxon>Pseudomonadati</taxon>
        <taxon>Pseudomonadota</taxon>
        <taxon>Gammaproteobacteria</taxon>
        <taxon>Vibrionales</taxon>
        <taxon>Vibrionaceae</taxon>
        <taxon>Photobacterium</taxon>
    </lineage>
</organism>
<dbReference type="EMBL" id="PYMA01000001">
    <property type="protein sequence ID" value="PSW22255.1"/>
    <property type="molecule type" value="Genomic_DNA"/>
</dbReference>
<keyword evidence="3" id="KW-1185">Reference proteome</keyword>
<dbReference type="AlphaFoldDB" id="A0A2T3P157"/>
<keyword evidence="2" id="KW-0378">Hydrolase</keyword>
<feature type="domain" description="Endonuclease/exonuclease/phosphatase" evidence="1">
    <location>
        <begin position="87"/>
        <end position="444"/>
    </location>
</feature>
<keyword evidence="2" id="KW-0255">Endonuclease</keyword>
<accession>A0A2T3P157</accession>
<name>A0A2T3P157_9GAMM</name>
<sequence length="453" mass="49863">MKLLKSSLALLVGTALITGCNDETIKYVEPTERVKLATFNLSFDRATFEELADEMQVSPEKQSELVIAYLDNSIDEQDKVLAEHIIQIRNVAAIVQKNRPHVLMMAEFNNDGVGEDLTALQGFQINYLSVPQSIDGAGGEPNLEPIEYPFLESYATNTGLVSGYDLDNDGSDGTAPGDSWGFGNYHGQYAFALMSQYEIDTANTRTFQEFKWKDLEGAKNPTITICDGSEAIPDGMQCGDEWYSDEEWEVVRLSSKNHVDAPIIVPTESGEETVHLLMSHPTPPVFDPGKNMQMNAAEVEFWQHYINGSDSIYDDNGTSGGLGEEAKFVIMGDLNLERWSGDGITDVMEALHSDPLVNQSVANGALYPVSYGAAEHAVDESIEHPYPNRITSTFGLGVDYAMPSATLDVKATGVYWSASYEEGRKLFNDQDVGFGDGKSISSDHRMVWIEAQL</sequence>
<dbReference type="Proteomes" id="UP000241771">
    <property type="component" value="Unassembled WGS sequence"/>
</dbReference>
<keyword evidence="2" id="KW-0269">Exonuclease</keyword>
<reference evidence="2 3" key="1">
    <citation type="submission" date="2018-01" db="EMBL/GenBank/DDBJ databases">
        <title>Whole genome sequencing of Histamine producing bacteria.</title>
        <authorList>
            <person name="Butler K."/>
        </authorList>
    </citation>
    <scope>NUCLEOTIDE SEQUENCE [LARGE SCALE GENOMIC DNA]</scope>
    <source>
        <strain evidence="2 3">DSM 100436</strain>
    </source>
</reference>
<evidence type="ECO:0000313" key="2">
    <source>
        <dbReference type="EMBL" id="PSW22255.1"/>
    </source>
</evidence>
<keyword evidence="2" id="KW-0540">Nuclease</keyword>
<dbReference type="InterPro" id="IPR005135">
    <property type="entry name" value="Endo/exonuclease/phosphatase"/>
</dbReference>
<dbReference type="SUPFAM" id="SSF56219">
    <property type="entry name" value="DNase I-like"/>
    <property type="match status" value="1"/>
</dbReference>
<protein>
    <submittedName>
        <fullName evidence="2">Endonuclease/exonuclease/phosphatase family protein</fullName>
    </submittedName>
</protein>
<evidence type="ECO:0000313" key="3">
    <source>
        <dbReference type="Proteomes" id="UP000241771"/>
    </source>
</evidence>
<dbReference type="Gene3D" id="3.60.10.10">
    <property type="entry name" value="Endonuclease/exonuclease/phosphatase"/>
    <property type="match status" value="1"/>
</dbReference>
<dbReference type="Pfam" id="PF03372">
    <property type="entry name" value="Exo_endo_phos"/>
    <property type="match status" value="1"/>
</dbReference>
<gene>
    <name evidence="2" type="ORF">C9I98_03050</name>
</gene>
<dbReference type="InterPro" id="IPR036691">
    <property type="entry name" value="Endo/exonu/phosph_ase_sf"/>
</dbReference>